<gene>
    <name evidence="1" type="ORF">CLUMA_CG016919</name>
</gene>
<organism evidence="1 2">
    <name type="scientific">Clunio marinus</name>
    <dbReference type="NCBI Taxonomy" id="568069"/>
    <lineage>
        <taxon>Eukaryota</taxon>
        <taxon>Metazoa</taxon>
        <taxon>Ecdysozoa</taxon>
        <taxon>Arthropoda</taxon>
        <taxon>Hexapoda</taxon>
        <taxon>Insecta</taxon>
        <taxon>Pterygota</taxon>
        <taxon>Neoptera</taxon>
        <taxon>Endopterygota</taxon>
        <taxon>Diptera</taxon>
        <taxon>Nematocera</taxon>
        <taxon>Chironomoidea</taxon>
        <taxon>Chironomidae</taxon>
        <taxon>Clunio</taxon>
    </lineage>
</organism>
<dbReference type="EMBL" id="CVRI01000059">
    <property type="protein sequence ID" value="CRL03067.1"/>
    <property type="molecule type" value="Genomic_DNA"/>
</dbReference>
<dbReference type="AlphaFoldDB" id="A0A1J1IS61"/>
<sequence length="66" mass="7612">MHKQVDTKIFTCSFVWCKNLLADLRNDQSFECLGVYVTITFKSLKSNEIICRKISQQGNSNTLNTH</sequence>
<protein>
    <submittedName>
        <fullName evidence="1">CLUMA_CG016919, isoform A</fullName>
    </submittedName>
</protein>
<proteinExistence type="predicted"/>
<name>A0A1J1IS61_9DIPT</name>
<accession>A0A1J1IS61</accession>
<reference evidence="1 2" key="1">
    <citation type="submission" date="2015-04" db="EMBL/GenBank/DDBJ databases">
        <authorList>
            <person name="Syromyatnikov M.Y."/>
            <person name="Popov V.N."/>
        </authorList>
    </citation>
    <scope>NUCLEOTIDE SEQUENCE [LARGE SCALE GENOMIC DNA]</scope>
</reference>
<keyword evidence="2" id="KW-1185">Reference proteome</keyword>
<dbReference type="Proteomes" id="UP000183832">
    <property type="component" value="Unassembled WGS sequence"/>
</dbReference>
<evidence type="ECO:0000313" key="2">
    <source>
        <dbReference type="Proteomes" id="UP000183832"/>
    </source>
</evidence>
<evidence type="ECO:0000313" key="1">
    <source>
        <dbReference type="EMBL" id="CRL03067.1"/>
    </source>
</evidence>